<protein>
    <submittedName>
        <fullName evidence="3">1,2-beta-oligoglucan phosphorylase</fullName>
        <ecNumber evidence="3">2.4.1.333</ecNumber>
    </submittedName>
</protein>
<evidence type="ECO:0000313" key="3">
    <source>
        <dbReference type="EMBL" id="CAL1239403.1"/>
    </source>
</evidence>
<feature type="domain" description="Glycoside phosphorylase super sandwich" evidence="1">
    <location>
        <begin position="328"/>
        <end position="567"/>
    </location>
</feature>
<dbReference type="Gene3D" id="2.60.420.10">
    <property type="entry name" value="Maltose phosphorylase, domain 3"/>
    <property type="match status" value="1"/>
</dbReference>
<name>A0ABM9NFM1_9GAMM</name>
<organism evidence="3 4">
    <name type="scientific">Candidatus Methylocalor cossyra</name>
    <dbReference type="NCBI Taxonomy" id="3108543"/>
    <lineage>
        <taxon>Bacteria</taxon>
        <taxon>Pseudomonadati</taxon>
        <taxon>Pseudomonadota</taxon>
        <taxon>Gammaproteobacteria</taxon>
        <taxon>Methylococcales</taxon>
        <taxon>Methylococcaceae</taxon>
        <taxon>Candidatus Methylocalor</taxon>
    </lineage>
</organism>
<dbReference type="Pfam" id="PF21958">
    <property type="entry name" value="SOGP_N"/>
    <property type="match status" value="1"/>
</dbReference>
<reference evidence="3 4" key="1">
    <citation type="submission" date="2024-04" db="EMBL/GenBank/DDBJ databases">
        <authorList>
            <person name="Cremers G."/>
        </authorList>
    </citation>
    <scope>NUCLEOTIDE SEQUENCE [LARGE SCALE GENOMIC DNA]</scope>
    <source>
        <strain evidence="3">MeCH1-AG</strain>
    </source>
</reference>
<dbReference type="Gene3D" id="1.50.10.10">
    <property type="match status" value="1"/>
</dbReference>
<dbReference type="SUPFAM" id="SSF48208">
    <property type="entry name" value="Six-hairpin glycosidases"/>
    <property type="match status" value="1"/>
</dbReference>
<dbReference type="InterPro" id="IPR052047">
    <property type="entry name" value="GH94_Enzymes"/>
</dbReference>
<dbReference type="RefSeq" id="WP_348758962.1">
    <property type="nucleotide sequence ID" value="NZ_OZ026884.1"/>
</dbReference>
<dbReference type="InterPro" id="IPR008928">
    <property type="entry name" value="6-hairpin_glycosidase_sf"/>
</dbReference>
<evidence type="ECO:0000259" key="2">
    <source>
        <dbReference type="Pfam" id="PF21958"/>
    </source>
</evidence>
<dbReference type="InterPro" id="IPR012341">
    <property type="entry name" value="6hp_glycosidase-like_sf"/>
</dbReference>
<evidence type="ECO:0000259" key="1">
    <source>
        <dbReference type="Pfam" id="PF21250"/>
    </source>
</evidence>
<keyword evidence="3" id="KW-0328">Glycosyltransferase</keyword>
<keyword evidence="3" id="KW-0808">Transferase</keyword>
<dbReference type="EC" id="2.4.1.333" evidence="3"/>
<proteinExistence type="predicted"/>
<feature type="domain" description="SOGP N-terminal" evidence="2">
    <location>
        <begin position="26"/>
        <end position="252"/>
    </location>
</feature>
<evidence type="ECO:0000313" key="4">
    <source>
        <dbReference type="Proteomes" id="UP001497493"/>
    </source>
</evidence>
<dbReference type="InterPro" id="IPR048771">
    <property type="entry name" value="SOGP_2nd"/>
</dbReference>
<dbReference type="Gene3D" id="2.70.98.40">
    <property type="entry name" value="Glycoside hydrolase, family 65, N-terminal domain"/>
    <property type="match status" value="1"/>
</dbReference>
<dbReference type="InterPro" id="IPR053831">
    <property type="entry name" value="SOGP_N"/>
</dbReference>
<dbReference type="Pfam" id="PF21250">
    <property type="entry name" value="SOGP_2nd"/>
    <property type="match status" value="1"/>
</dbReference>
<keyword evidence="4" id="KW-1185">Reference proteome</keyword>
<dbReference type="Proteomes" id="UP001497493">
    <property type="component" value="Chromosome"/>
</dbReference>
<dbReference type="PANTHER" id="PTHR37469:SF2">
    <property type="entry name" value="CELLOBIONIC ACID PHOSPHORYLASE"/>
    <property type="match status" value="1"/>
</dbReference>
<dbReference type="EMBL" id="OZ026884">
    <property type="protein sequence ID" value="CAL1239403.1"/>
    <property type="molecule type" value="Genomic_DNA"/>
</dbReference>
<sequence>MMNAQNPSSSRFPVRFASPSGLAVEINSNGSIRRLSHGNLMLNLFLGSEIEGGPANLFLRRHGAAIDSVPLLGPHSPAVFHWDGQRFAAEGVWQGLRFRVGLRLAEGAAAWFWHVTVENTGPDTATVDLIYAQDLGLAPYAAVRLNEYYVSQYLDHTPLSHPVRGFVVASRQNQAADGRNPWVLVGALNRAVAFATDALQVYGLALRAGTTAPGLGEGLPALRRQHEHALVALQSAPLSLARGAAVTEGFYGWLETHHPAATAPDDLALVDRALALPEAAPAPGVAGGPWSPPPRSLFGQAPRLDARALDEPEIHRLFGQDLREPERDPAGRLLSFFTGPCRHVVLKAKELAVLRPHGQILRSGAGLVPDEAALTSTVWMAGVFHSMVTQGHVSINRFLSTVHGYLGLFRCHGLRVFVELDGSWRLLDLPSAFEMAPQGCRWLYHFDHSLLEVRSEALEEQHELRVSATVLEGPPLRLLWSHHVAIDGDDGSAARPVQWRRDGDGVWIWPRLDSDLGRRFPAGGFRLDPLPGTVVERVGGDELLFVDGQSRDQPFLCLRTAPASAAGFRLQGRLVTAAGPSAGPREREVAGTLRLQPPASSPWAGEVARLGEMLPWLTHDALVHYLAPRGLEQYSGGGWGTRDVTQGPMELLLALGRCEPMRDLLLRVFAQQNPDGDWPQWFMFFDRERTIRAADSHGDIVFWPILALGQYLLASEDAALLDLPVPFYHPDGPAPAATVFEHVERALAVIAARMIPGTRLVAYGHGDWNDSLQPVDPAMRERLCSAWTVTLHYQTLATLAAAMRRIGRHCLAGGLETMAQAVAAEFQRLLLVDGILAGFAHLEDEARISYLLHPRDRTTGLSYSLLPMVHAIIADLFTPEQAAHHLALIRAHLTGPDGARLFDRPMAYRGGLQRHFQRIESSAFFGREIGLMYTHAHLRYAEALARFGAAEEFLRALCLVNPVGLGHRVPAAALRQANCYYSSSDAAFADRYQAYAEYHRVQDGTVALEGGWRVYSSGAGITVSLIIRRFLGLRQEGSVLAVDPVIPPALDGLQADWELAGTPLRVEYRVGARGFGPERLTLDGEELPFVRGANPYRPGAAEVPMAMVKERLAAGARRLVVHLP</sequence>
<dbReference type="PANTHER" id="PTHR37469">
    <property type="entry name" value="CELLOBIONIC ACID PHOSPHORYLASE-RELATED"/>
    <property type="match status" value="1"/>
</dbReference>
<dbReference type="GO" id="GO:0016757">
    <property type="term" value="F:glycosyltransferase activity"/>
    <property type="evidence" value="ECO:0007669"/>
    <property type="project" value="UniProtKB-KW"/>
</dbReference>
<accession>A0ABM9NFM1</accession>
<dbReference type="InterPro" id="IPR037018">
    <property type="entry name" value="GH65_N"/>
</dbReference>
<gene>
    <name evidence="3" type="ORF">MECH1_V1_0627</name>
</gene>